<protein>
    <submittedName>
        <fullName evidence="1">Uncharacterized protein</fullName>
    </submittedName>
</protein>
<gene>
    <name evidence="1" type="ORF">NC653_040444</name>
</gene>
<organism evidence="1 2">
    <name type="scientific">Populus alba x Populus x berolinensis</name>
    <dbReference type="NCBI Taxonomy" id="444605"/>
    <lineage>
        <taxon>Eukaryota</taxon>
        <taxon>Viridiplantae</taxon>
        <taxon>Streptophyta</taxon>
        <taxon>Embryophyta</taxon>
        <taxon>Tracheophyta</taxon>
        <taxon>Spermatophyta</taxon>
        <taxon>Magnoliopsida</taxon>
        <taxon>eudicotyledons</taxon>
        <taxon>Gunneridae</taxon>
        <taxon>Pentapetalae</taxon>
        <taxon>rosids</taxon>
        <taxon>fabids</taxon>
        <taxon>Malpighiales</taxon>
        <taxon>Salicaceae</taxon>
        <taxon>Saliceae</taxon>
        <taxon>Populus</taxon>
    </lineage>
</organism>
<evidence type="ECO:0000313" key="2">
    <source>
        <dbReference type="Proteomes" id="UP001164929"/>
    </source>
</evidence>
<keyword evidence="2" id="KW-1185">Reference proteome</keyword>
<dbReference type="EMBL" id="JAQIZT010000019">
    <property type="protein sequence ID" value="KAJ6951083.1"/>
    <property type="molecule type" value="Genomic_DNA"/>
</dbReference>
<comment type="caution">
    <text evidence="1">The sequence shown here is derived from an EMBL/GenBank/DDBJ whole genome shotgun (WGS) entry which is preliminary data.</text>
</comment>
<name>A0AAD6PNV9_9ROSI</name>
<accession>A0AAD6PNV9</accession>
<dbReference type="AlphaFoldDB" id="A0AAD6PNV9"/>
<evidence type="ECO:0000313" key="1">
    <source>
        <dbReference type="EMBL" id="KAJ6951083.1"/>
    </source>
</evidence>
<sequence length="128" mass="14707">MDIFPFLSLVFMPTFFLSFHFPKRNETKTPPCRAPGLSSLPQQPYLYLFLPCFLQVVMPSLVPGYVCHTSQPSHHLPLLHNHSRFSSNKSKFGNLVKYETPEGDLINSRSLNALRKYASLIARKIQRN</sequence>
<dbReference type="Proteomes" id="UP001164929">
    <property type="component" value="Chromosome 19"/>
</dbReference>
<proteinExistence type="predicted"/>
<reference evidence="1" key="1">
    <citation type="journal article" date="2023" name="Mol. Ecol. Resour.">
        <title>Chromosome-level genome assembly of a triploid poplar Populus alba 'Berolinensis'.</title>
        <authorList>
            <person name="Chen S."/>
            <person name="Yu Y."/>
            <person name="Wang X."/>
            <person name="Wang S."/>
            <person name="Zhang T."/>
            <person name="Zhou Y."/>
            <person name="He R."/>
            <person name="Meng N."/>
            <person name="Wang Y."/>
            <person name="Liu W."/>
            <person name="Liu Z."/>
            <person name="Liu J."/>
            <person name="Guo Q."/>
            <person name="Huang H."/>
            <person name="Sederoff R.R."/>
            <person name="Wang G."/>
            <person name="Qu G."/>
            <person name="Chen S."/>
        </authorList>
    </citation>
    <scope>NUCLEOTIDE SEQUENCE</scope>
    <source>
        <strain evidence="1">SC-2020</strain>
    </source>
</reference>